<dbReference type="GeneID" id="3854778"/>
<sequence length="206" mass="22968">MVIFKKYISKDYALNYCRLIKPYFILSLIIFIVSILSGYFFADSLNSIFVDVIKKMVESTAVEGITFKGIFFNNVEVNIIMMLWGFLFSIVSTGIMIFNSLLIGYLASVIPLHVFLAYVLPHGILELPALILSLATSFMVTHIVIRCIRGILAKNHTFKAELITSKNLIVAVGVSVILCVVLLFFAGIIETYVTSALADFILSLFS</sequence>
<feature type="transmembrane region" description="Helical" evidence="1">
    <location>
        <begin position="20"/>
        <end position="42"/>
    </location>
</feature>
<dbReference type="InterPro" id="IPR002798">
    <property type="entry name" value="SpoIIM-like"/>
</dbReference>
<evidence type="ECO:0008006" key="4">
    <source>
        <dbReference type="Google" id="ProtNLM"/>
    </source>
</evidence>
<evidence type="ECO:0000313" key="3">
    <source>
        <dbReference type="Proteomes" id="UP000248557"/>
    </source>
</evidence>
<dbReference type="Proteomes" id="UP000248557">
    <property type="component" value="Unassembled WGS sequence"/>
</dbReference>
<organism evidence="2 3">
    <name type="scientific">Methanosphaera stadtmanae</name>
    <dbReference type="NCBI Taxonomy" id="2317"/>
    <lineage>
        <taxon>Archaea</taxon>
        <taxon>Methanobacteriati</taxon>
        <taxon>Methanobacteriota</taxon>
        <taxon>Methanomada group</taxon>
        <taxon>Methanobacteria</taxon>
        <taxon>Methanobacteriales</taxon>
        <taxon>Methanobacteriaceae</taxon>
        <taxon>Methanosphaera</taxon>
    </lineage>
</organism>
<evidence type="ECO:0000313" key="2">
    <source>
        <dbReference type="EMBL" id="RAP03663.1"/>
    </source>
</evidence>
<feature type="transmembrane region" description="Helical" evidence="1">
    <location>
        <begin position="77"/>
        <end position="95"/>
    </location>
</feature>
<dbReference type="AlphaFoldDB" id="A0A328Q288"/>
<dbReference type="OMA" id="SHYNISE"/>
<protein>
    <recommendedName>
        <fullName evidence="4">Stage II sporulation protein M</fullName>
    </recommendedName>
</protein>
<keyword evidence="1" id="KW-1133">Transmembrane helix</keyword>
<dbReference type="PANTHER" id="PTHR35337:SF1">
    <property type="entry name" value="SLR1478 PROTEIN"/>
    <property type="match status" value="1"/>
</dbReference>
<keyword evidence="1" id="KW-0472">Membrane</keyword>
<proteinExistence type="predicted"/>
<dbReference type="Pfam" id="PF01944">
    <property type="entry name" value="SpoIIM"/>
    <property type="match status" value="1"/>
</dbReference>
<feature type="transmembrane region" description="Helical" evidence="1">
    <location>
        <begin position="127"/>
        <end position="148"/>
    </location>
</feature>
<name>A0A328Q288_9EURY</name>
<dbReference type="PANTHER" id="PTHR35337">
    <property type="entry name" value="SLR1478 PROTEIN"/>
    <property type="match status" value="1"/>
</dbReference>
<keyword evidence="1" id="KW-0812">Transmembrane</keyword>
<feature type="transmembrane region" description="Helical" evidence="1">
    <location>
        <begin position="102"/>
        <end position="121"/>
    </location>
</feature>
<gene>
    <name evidence="2" type="ORF">CA615_01180</name>
</gene>
<comment type="caution">
    <text evidence="2">The sequence shown here is derived from an EMBL/GenBank/DDBJ whole genome shotgun (WGS) entry which is preliminary data.</text>
</comment>
<dbReference type="RefSeq" id="WP_011405847.1">
    <property type="nucleotide sequence ID" value="NZ_JAXJAF010000100.1"/>
</dbReference>
<evidence type="ECO:0000256" key="1">
    <source>
        <dbReference type="SAM" id="Phobius"/>
    </source>
</evidence>
<reference evidence="2 3" key="1">
    <citation type="submission" date="2017-05" db="EMBL/GenBank/DDBJ databases">
        <title>Host range expansion of the Methanosphaera genus to humans and monogastric animals involves recent and extensive reduction in genome content.</title>
        <authorList>
            <person name="Hoedt E.C."/>
            <person name="Volmer J.G."/>
            <person name="Parks D.H."/>
            <person name="Rosewarne C.P."/>
            <person name="Denman S.E."/>
            <person name="Mcsweeney C.S."/>
            <person name="O Cuiv P."/>
            <person name="Hugenholtz P."/>
            <person name="Tyson G.W."/>
            <person name="Morrison M."/>
        </authorList>
    </citation>
    <scope>NUCLEOTIDE SEQUENCE [LARGE SCALE GENOMIC DNA]</scope>
    <source>
        <strain evidence="2 3">PA5</strain>
    </source>
</reference>
<accession>A0A328Q288</accession>
<dbReference type="EMBL" id="NGJK01000014">
    <property type="protein sequence ID" value="RAP03663.1"/>
    <property type="molecule type" value="Genomic_DNA"/>
</dbReference>
<feature type="transmembrane region" description="Helical" evidence="1">
    <location>
        <begin position="168"/>
        <end position="189"/>
    </location>
</feature>